<dbReference type="Proteomes" id="UP000242682">
    <property type="component" value="Unassembled WGS sequence"/>
</dbReference>
<dbReference type="InterPro" id="IPR014284">
    <property type="entry name" value="RNA_pol_sigma-70_dom"/>
</dbReference>
<keyword evidence="4" id="KW-0804">Transcription</keyword>
<dbReference type="NCBIfam" id="TIGR02937">
    <property type="entry name" value="sigma70-ECF"/>
    <property type="match status" value="1"/>
</dbReference>
<keyword evidence="7" id="KW-1185">Reference proteome</keyword>
<dbReference type="GO" id="GO:0003677">
    <property type="term" value="F:DNA binding"/>
    <property type="evidence" value="ECO:0007669"/>
    <property type="project" value="UniProtKB-KW"/>
</dbReference>
<dbReference type="GO" id="GO:0006352">
    <property type="term" value="P:DNA-templated transcription initiation"/>
    <property type="evidence" value="ECO:0007669"/>
    <property type="project" value="InterPro"/>
</dbReference>
<accession>A0A2P8GCJ5</accession>
<keyword evidence="3" id="KW-0238">DNA-binding</keyword>
<dbReference type="InterPro" id="IPR013325">
    <property type="entry name" value="RNA_pol_sigma_r2"/>
</dbReference>
<evidence type="ECO:0000256" key="4">
    <source>
        <dbReference type="ARBA" id="ARBA00023163"/>
    </source>
</evidence>
<evidence type="ECO:0000313" key="7">
    <source>
        <dbReference type="Proteomes" id="UP000242682"/>
    </source>
</evidence>
<dbReference type="GO" id="GO:0000428">
    <property type="term" value="C:DNA-directed RNA polymerase complex"/>
    <property type="evidence" value="ECO:0007669"/>
    <property type="project" value="UniProtKB-KW"/>
</dbReference>
<dbReference type="SUPFAM" id="SSF88946">
    <property type="entry name" value="Sigma2 domain of RNA polymerase sigma factors"/>
    <property type="match status" value="1"/>
</dbReference>
<dbReference type="GO" id="GO:0016987">
    <property type="term" value="F:sigma factor activity"/>
    <property type="evidence" value="ECO:0007669"/>
    <property type="project" value="UniProtKB-KW"/>
</dbReference>
<name>A0A2P8GCJ5_9BACL</name>
<protein>
    <submittedName>
        <fullName evidence="6">DNA-directed RNA polymerase</fullName>
    </submittedName>
</protein>
<reference evidence="6 7" key="1">
    <citation type="submission" date="2018-03" db="EMBL/GenBank/DDBJ databases">
        <title>Genomic Encyclopedia of Type Strains, Phase III (KMG-III): the genomes of soil and plant-associated and newly described type strains.</title>
        <authorList>
            <person name="Whitman W."/>
        </authorList>
    </citation>
    <scope>NUCLEOTIDE SEQUENCE [LARGE SCALE GENOMIC DNA]</scope>
    <source>
        <strain evidence="6 7">CGMCC 1.12259</strain>
    </source>
</reference>
<keyword evidence="6" id="KW-0240">DNA-directed RNA polymerase</keyword>
<dbReference type="Gene3D" id="1.10.1740.10">
    <property type="match status" value="1"/>
</dbReference>
<keyword evidence="2" id="KW-0731">Sigma factor</keyword>
<evidence type="ECO:0000256" key="1">
    <source>
        <dbReference type="ARBA" id="ARBA00023015"/>
    </source>
</evidence>
<dbReference type="RefSeq" id="WP_106534273.1">
    <property type="nucleotide sequence ID" value="NZ_PYAT01000011.1"/>
</dbReference>
<dbReference type="PANTHER" id="PTHR30385">
    <property type="entry name" value="SIGMA FACTOR F FLAGELLAR"/>
    <property type="match status" value="1"/>
</dbReference>
<feature type="domain" description="RNA polymerase sigma-70 region 2" evidence="5">
    <location>
        <begin position="11"/>
        <end position="74"/>
    </location>
</feature>
<evidence type="ECO:0000313" key="6">
    <source>
        <dbReference type="EMBL" id="PSL31693.1"/>
    </source>
</evidence>
<dbReference type="AlphaFoldDB" id="A0A2P8GCJ5"/>
<keyword evidence="1" id="KW-0805">Transcription regulation</keyword>
<dbReference type="InterPro" id="IPR007627">
    <property type="entry name" value="RNA_pol_sigma70_r2"/>
</dbReference>
<evidence type="ECO:0000256" key="2">
    <source>
        <dbReference type="ARBA" id="ARBA00023082"/>
    </source>
</evidence>
<evidence type="ECO:0000259" key="5">
    <source>
        <dbReference type="Pfam" id="PF04542"/>
    </source>
</evidence>
<organism evidence="6 7">
    <name type="scientific">Planomicrobium soli</name>
    <dbReference type="NCBI Taxonomy" id="1176648"/>
    <lineage>
        <taxon>Bacteria</taxon>
        <taxon>Bacillati</taxon>
        <taxon>Bacillota</taxon>
        <taxon>Bacilli</taxon>
        <taxon>Bacillales</taxon>
        <taxon>Caryophanaceae</taxon>
        <taxon>Planomicrobium</taxon>
    </lineage>
</organism>
<evidence type="ECO:0000256" key="3">
    <source>
        <dbReference type="ARBA" id="ARBA00023125"/>
    </source>
</evidence>
<dbReference type="Pfam" id="PF04542">
    <property type="entry name" value="Sigma70_r2"/>
    <property type="match status" value="1"/>
</dbReference>
<dbReference type="OrthoDB" id="9783788at2"/>
<comment type="caution">
    <text evidence="6">The sequence shown here is derived from an EMBL/GenBank/DDBJ whole genome shotgun (WGS) entry which is preliminary data.</text>
</comment>
<gene>
    <name evidence="6" type="ORF">B0H99_11176</name>
</gene>
<dbReference type="EMBL" id="PYAT01000011">
    <property type="protein sequence ID" value="PSL31693.1"/>
    <property type="molecule type" value="Genomic_DNA"/>
</dbReference>
<proteinExistence type="predicted"/>
<sequence>MDQFEKVLDEYTPMISAIIRKLHIYRDFEVYRQAGKVALWQAYERFDNTKGNFTPFAYRSIYGAVLDELKREARFAARITRVENESFEELIDTRYADELPEWLDLVSLTANERKLLEALFVEGRSAADLAVLSGVTVAGMKKRRERVLKKVGNQLSGKSLKPKGMV</sequence>